<name>A0A6B0UBW7_IXORI</name>
<dbReference type="AlphaFoldDB" id="A0A6B0UBW7"/>
<accession>A0A6B0UBW7</accession>
<evidence type="ECO:0000313" key="1">
    <source>
        <dbReference type="EMBL" id="MXU88081.1"/>
    </source>
</evidence>
<protein>
    <submittedName>
        <fullName evidence="1">Uncharacterized protein</fullName>
    </submittedName>
</protein>
<sequence>MKLGLCLRKLAPYVLNVIFFVFNANSVLASPNMIELVRVTIPKNNTHGSIVINAPIDCVIAHIPILAGISAAQRISRIVEYFVGTSLQNRIKFSARHLTC</sequence>
<reference evidence="1" key="1">
    <citation type="submission" date="2019-12" db="EMBL/GenBank/DDBJ databases">
        <title>An insight into the sialome of adult female Ixodes ricinus ticks feeding for 6 days.</title>
        <authorList>
            <person name="Perner J."/>
            <person name="Ribeiro J.M.C."/>
        </authorList>
    </citation>
    <scope>NUCLEOTIDE SEQUENCE</scope>
    <source>
        <strain evidence="1">Semi-engorged</strain>
        <tissue evidence="1">Salivary glands</tissue>
    </source>
</reference>
<organism evidence="1">
    <name type="scientific">Ixodes ricinus</name>
    <name type="common">Common tick</name>
    <name type="synonym">Acarus ricinus</name>
    <dbReference type="NCBI Taxonomy" id="34613"/>
    <lineage>
        <taxon>Eukaryota</taxon>
        <taxon>Metazoa</taxon>
        <taxon>Ecdysozoa</taxon>
        <taxon>Arthropoda</taxon>
        <taxon>Chelicerata</taxon>
        <taxon>Arachnida</taxon>
        <taxon>Acari</taxon>
        <taxon>Parasitiformes</taxon>
        <taxon>Ixodida</taxon>
        <taxon>Ixodoidea</taxon>
        <taxon>Ixodidae</taxon>
        <taxon>Ixodinae</taxon>
        <taxon>Ixodes</taxon>
    </lineage>
</organism>
<proteinExistence type="predicted"/>
<dbReference type="EMBL" id="GIFC01005998">
    <property type="protein sequence ID" value="MXU88081.1"/>
    <property type="molecule type" value="Transcribed_RNA"/>
</dbReference>